<dbReference type="Proteomes" id="UP000887565">
    <property type="component" value="Unplaced"/>
</dbReference>
<evidence type="ECO:0000313" key="3">
    <source>
        <dbReference type="WBParaSite" id="nRc.2.0.1.t09208-RA"/>
    </source>
</evidence>
<evidence type="ECO:0000256" key="1">
    <source>
        <dbReference type="SAM" id="Phobius"/>
    </source>
</evidence>
<proteinExistence type="predicted"/>
<keyword evidence="1" id="KW-1133">Transmembrane helix</keyword>
<keyword evidence="1" id="KW-0472">Membrane</keyword>
<sequence>MPFVLRISAPKLAIPGLSIFWITIGHLILARGISPRSFVDPLDVEATSMSSITTKAEGHFTPRATPRVMTASPLNRNVGDVARRLKT</sequence>
<name>A0A915I4Z4_ROMCU</name>
<accession>A0A915I4Z4</accession>
<dbReference type="WBParaSite" id="nRc.2.0.1.t09208-RA">
    <property type="protein sequence ID" value="nRc.2.0.1.t09208-RA"/>
    <property type="gene ID" value="nRc.2.0.1.g09208"/>
</dbReference>
<dbReference type="AlphaFoldDB" id="A0A915I4Z4"/>
<evidence type="ECO:0000313" key="2">
    <source>
        <dbReference type="Proteomes" id="UP000887565"/>
    </source>
</evidence>
<keyword evidence="1" id="KW-0812">Transmembrane</keyword>
<protein>
    <submittedName>
        <fullName evidence="3">Secreted protein</fullName>
    </submittedName>
</protein>
<feature type="transmembrane region" description="Helical" evidence="1">
    <location>
        <begin position="12"/>
        <end position="30"/>
    </location>
</feature>
<keyword evidence="2" id="KW-1185">Reference proteome</keyword>
<reference evidence="3" key="1">
    <citation type="submission" date="2022-11" db="UniProtKB">
        <authorList>
            <consortium name="WormBaseParasite"/>
        </authorList>
    </citation>
    <scope>IDENTIFICATION</scope>
</reference>
<organism evidence="2 3">
    <name type="scientific">Romanomermis culicivorax</name>
    <name type="common">Nematode worm</name>
    <dbReference type="NCBI Taxonomy" id="13658"/>
    <lineage>
        <taxon>Eukaryota</taxon>
        <taxon>Metazoa</taxon>
        <taxon>Ecdysozoa</taxon>
        <taxon>Nematoda</taxon>
        <taxon>Enoplea</taxon>
        <taxon>Dorylaimia</taxon>
        <taxon>Mermithida</taxon>
        <taxon>Mermithoidea</taxon>
        <taxon>Mermithidae</taxon>
        <taxon>Romanomermis</taxon>
    </lineage>
</organism>